<dbReference type="GO" id="GO:0005737">
    <property type="term" value="C:cytoplasm"/>
    <property type="evidence" value="ECO:0007669"/>
    <property type="project" value="TreeGrafter"/>
</dbReference>
<dbReference type="AlphaFoldDB" id="A0AA48QX73"/>
<evidence type="ECO:0000313" key="3">
    <source>
        <dbReference type="EMBL" id="BEI93078.1"/>
    </source>
</evidence>
<dbReference type="RefSeq" id="XP_060458343.1">
    <property type="nucleotide sequence ID" value="XM_060601894.1"/>
</dbReference>
<evidence type="ECO:0000313" key="4">
    <source>
        <dbReference type="Proteomes" id="UP001233271"/>
    </source>
</evidence>
<reference evidence="3" key="1">
    <citation type="journal article" date="2023" name="BMC Genomics">
        <title>Chromosome-level genome assemblies of Cutaneotrichosporon spp. (Trichosporonales, Basidiomycota) reveal imbalanced evolution between nucleotide sequences and chromosome synteny.</title>
        <authorList>
            <person name="Kobayashi Y."/>
            <person name="Kayamori A."/>
            <person name="Aoki K."/>
            <person name="Shiwa Y."/>
            <person name="Matsutani M."/>
            <person name="Fujita N."/>
            <person name="Sugita T."/>
            <person name="Iwasaki W."/>
            <person name="Tanaka N."/>
            <person name="Takashima M."/>
        </authorList>
    </citation>
    <scope>NUCLEOTIDE SEQUENCE</scope>
    <source>
        <strain evidence="3">HIS019</strain>
    </source>
</reference>
<feature type="domain" description="NADP-dependent oxidoreductase" evidence="2">
    <location>
        <begin position="2"/>
        <end position="280"/>
    </location>
</feature>
<dbReference type="GO" id="GO:0016491">
    <property type="term" value="F:oxidoreductase activity"/>
    <property type="evidence" value="ECO:0007669"/>
    <property type="project" value="UniProtKB-KW"/>
</dbReference>
<dbReference type="InterPro" id="IPR050791">
    <property type="entry name" value="Aldo-Keto_reductase"/>
</dbReference>
<dbReference type="Gene3D" id="3.20.20.100">
    <property type="entry name" value="NADP-dependent oxidoreductase domain"/>
    <property type="match status" value="1"/>
</dbReference>
<keyword evidence="4" id="KW-1185">Reference proteome</keyword>
<keyword evidence="1" id="KW-0560">Oxidoreductase</keyword>
<dbReference type="SUPFAM" id="SSF51430">
    <property type="entry name" value="NAD(P)-linked oxidoreductase"/>
    <property type="match status" value="1"/>
</dbReference>
<protein>
    <recommendedName>
        <fullName evidence="2">NADP-dependent oxidoreductase domain-containing protein</fullName>
    </recommendedName>
</protein>
<organism evidence="3 4">
    <name type="scientific">Cutaneotrichosporon cavernicola</name>
    <dbReference type="NCBI Taxonomy" id="279322"/>
    <lineage>
        <taxon>Eukaryota</taxon>
        <taxon>Fungi</taxon>
        <taxon>Dikarya</taxon>
        <taxon>Basidiomycota</taxon>
        <taxon>Agaricomycotina</taxon>
        <taxon>Tremellomycetes</taxon>
        <taxon>Trichosporonales</taxon>
        <taxon>Trichosporonaceae</taxon>
        <taxon>Cutaneotrichosporon</taxon>
    </lineage>
</organism>
<dbReference type="EMBL" id="AP028216">
    <property type="protein sequence ID" value="BEI93078.1"/>
    <property type="molecule type" value="Genomic_DNA"/>
</dbReference>
<name>A0AA48QX73_9TREE</name>
<dbReference type="InterPro" id="IPR023210">
    <property type="entry name" value="NADP_OxRdtase_dom"/>
</dbReference>
<gene>
    <name evidence="3" type="ORF">CcaverHIS019_0507060</name>
</gene>
<accession>A0AA48QX73</accession>
<evidence type="ECO:0000259" key="2">
    <source>
        <dbReference type="Pfam" id="PF00248"/>
    </source>
</evidence>
<dbReference type="Proteomes" id="UP001233271">
    <property type="component" value="Chromosome 5"/>
</dbReference>
<dbReference type="GeneID" id="85496948"/>
<dbReference type="Pfam" id="PF00248">
    <property type="entry name" value="Aldo_ket_red"/>
    <property type="match status" value="1"/>
</dbReference>
<dbReference type="PANTHER" id="PTHR43625:SF78">
    <property type="entry name" value="PYRIDOXAL REDUCTASE-RELATED"/>
    <property type="match status" value="1"/>
</dbReference>
<proteinExistence type="predicted"/>
<evidence type="ECO:0000256" key="1">
    <source>
        <dbReference type="ARBA" id="ARBA00023002"/>
    </source>
</evidence>
<dbReference type="KEGG" id="ccac:CcaHIS019_0507060"/>
<dbReference type="InterPro" id="IPR036812">
    <property type="entry name" value="NAD(P)_OxRdtase_dom_sf"/>
</dbReference>
<dbReference type="PANTHER" id="PTHR43625">
    <property type="entry name" value="AFLATOXIN B1 ALDEHYDE REDUCTASE"/>
    <property type="match status" value="1"/>
</dbReference>
<sequence>MAAMKAAADAGATTWSTATFYGNGPPGKMGAGFDNLRLIGRFFKTYPDYVGKIQLVVKGGIGPGMDITSDLELNRSLLSYARECLGVPIDVYLPARIRPGADPVLFFRDFDTLRKEGLFHALGASEVCAPTLDKVTAAGIVISVVEIEVSLWSWDEDVRAVVEWSTANKIPIYAYSPLGRGFITRTWKTPEDVPPESFQGHSPRFQGDNFYKNLQLVDVLDSMAEKRGLSTAQLAIAWVCATGPYVVPIPGSKNPDRARENTEAANIKLSKEEMAQIDEIMRQFPPVGGRYPESHSAALML</sequence>